<accession>A0A2W1E5X4</accession>
<evidence type="ECO:0000313" key="2">
    <source>
        <dbReference type="EMBL" id="KAF7568715.1"/>
    </source>
</evidence>
<organism evidence="3 5">
    <name type="scientific">Pyrenophora tritici-repentis</name>
    <dbReference type="NCBI Taxonomy" id="45151"/>
    <lineage>
        <taxon>Eukaryota</taxon>
        <taxon>Fungi</taxon>
        <taxon>Dikarya</taxon>
        <taxon>Ascomycota</taxon>
        <taxon>Pezizomycotina</taxon>
        <taxon>Dothideomycetes</taxon>
        <taxon>Pleosporomycetidae</taxon>
        <taxon>Pleosporales</taxon>
        <taxon>Pleosporineae</taxon>
        <taxon>Pleosporaceae</taxon>
        <taxon>Pyrenophora</taxon>
    </lineage>
</organism>
<reference evidence="3" key="3">
    <citation type="journal article" date="2022" name="bioRxiv">
        <title>A global pangenome for the wheat fungal pathogen Pyrenophora tritici-repentis and prediction of effector protein structural homology.</title>
        <authorList>
            <person name="Moolhuijzen P."/>
            <person name="See P.T."/>
            <person name="Shi G."/>
            <person name="Powell H.R."/>
            <person name="Cockram J."/>
            <person name="Jorgensen L.N."/>
            <person name="Benslimane H."/>
            <person name="Strelkov S.E."/>
            <person name="Turner J."/>
            <person name="Liu Z."/>
            <person name="Moffat C.S."/>
        </authorList>
    </citation>
    <scope>NUCLEOTIDE SEQUENCE</scope>
    <source>
        <strain evidence="3">86-124</strain>
    </source>
</reference>
<evidence type="ECO:0000256" key="1">
    <source>
        <dbReference type="SAM" id="MobiDB-lite"/>
    </source>
</evidence>
<reference evidence="2 4" key="1">
    <citation type="journal article" date="2018" name="BMC Genomics">
        <title>Comparative genomics of the wheat fungal pathogen Pyrenophora tritici-repentis reveals chromosomal variations and genome plasticity.</title>
        <authorList>
            <person name="Moolhuijzen P."/>
            <person name="See P.T."/>
            <person name="Hane J.K."/>
            <person name="Shi G."/>
            <person name="Liu Z."/>
            <person name="Oliver R.P."/>
            <person name="Moffat C.S."/>
        </authorList>
    </citation>
    <scope>NUCLEOTIDE SEQUENCE [LARGE SCALE GENOMIC DNA]</scope>
    <source>
        <strain evidence="2">M4</strain>
    </source>
</reference>
<name>A0A2W1E5X4_9PLEO</name>
<reference evidence="3" key="2">
    <citation type="submission" date="2021-05" db="EMBL/GenBank/DDBJ databases">
        <authorList>
            <person name="Moolhuijzen P.M."/>
            <person name="Moffat C.S."/>
        </authorList>
    </citation>
    <scope>NUCLEOTIDE SEQUENCE</scope>
    <source>
        <strain evidence="3">86-124</strain>
    </source>
</reference>
<feature type="compositionally biased region" description="Polar residues" evidence="1">
    <location>
        <begin position="14"/>
        <end position="36"/>
    </location>
</feature>
<reference evidence="5" key="4">
    <citation type="journal article" date="2022" name="Microb. Genom.">
        <title>A global pangenome for the wheat fungal pathogen Pyrenophora tritici-repentis and prediction of effector protein structural homology.</title>
        <authorList>
            <person name="Moolhuijzen P.M."/>
            <person name="See P.T."/>
            <person name="Shi G."/>
            <person name="Powell H.R."/>
            <person name="Cockram J."/>
            <person name="Jorgensen L.N."/>
            <person name="Benslimane H."/>
            <person name="Strelkov S.E."/>
            <person name="Turner J."/>
            <person name="Liu Z."/>
            <person name="Moffat C.S."/>
        </authorList>
    </citation>
    <scope>NUCLEOTIDE SEQUENCE [LARGE SCALE GENOMIC DNA]</scope>
</reference>
<evidence type="ECO:0000313" key="4">
    <source>
        <dbReference type="Proteomes" id="UP000245464"/>
    </source>
</evidence>
<dbReference type="Proteomes" id="UP000249757">
    <property type="component" value="Unassembled WGS sequence"/>
</dbReference>
<dbReference type="EMBL" id="NRDI02000013">
    <property type="protein sequence ID" value="KAI1511792.1"/>
    <property type="molecule type" value="Genomic_DNA"/>
</dbReference>
<comment type="caution">
    <text evidence="3">The sequence shown here is derived from an EMBL/GenBank/DDBJ whole genome shotgun (WGS) entry which is preliminary data.</text>
</comment>
<sequence length="130" mass="15098">MPSMNHQTRRRQTKATNYSAYEIQDNPNDKTWQPNGEATYTDDNYDDEADDPNDKDPTLEPPLQCHYPSKFRSSTVNADDDQIPGVQTKKAGRPSTNVHKRRPHVEEEEDDEVVNFWYGFTVTKGQPQRR</sequence>
<dbReference type="Proteomes" id="UP000245464">
    <property type="component" value="Chromosome 7"/>
</dbReference>
<evidence type="ECO:0000313" key="3">
    <source>
        <dbReference type="EMBL" id="KAI1511792.1"/>
    </source>
</evidence>
<protein>
    <submittedName>
        <fullName evidence="3">Uncharacterized protein</fullName>
    </submittedName>
</protein>
<dbReference type="EMBL" id="NQIK02000007">
    <property type="protein sequence ID" value="KAF7568715.1"/>
    <property type="molecule type" value="Genomic_DNA"/>
</dbReference>
<feature type="region of interest" description="Disordered" evidence="1">
    <location>
        <begin position="1"/>
        <end position="109"/>
    </location>
</feature>
<gene>
    <name evidence="3" type="ORF">Ptr86124_009436</name>
    <name evidence="2" type="ORF">PtrM4_133280</name>
</gene>
<proteinExistence type="predicted"/>
<evidence type="ECO:0000313" key="5">
    <source>
        <dbReference type="Proteomes" id="UP000249757"/>
    </source>
</evidence>
<dbReference type="AlphaFoldDB" id="A0A2W1E5X4"/>
<keyword evidence="5" id="KW-1185">Reference proteome</keyword>